<reference evidence="2 3" key="1">
    <citation type="submission" date="2024-07" db="EMBL/GenBank/DDBJ databases">
        <title>Section-level genome sequencing and comparative genomics of Aspergillus sections Usti and Cavernicolus.</title>
        <authorList>
            <consortium name="Lawrence Berkeley National Laboratory"/>
            <person name="Nybo J.L."/>
            <person name="Vesth T.C."/>
            <person name="Theobald S."/>
            <person name="Frisvad J.C."/>
            <person name="Larsen T.O."/>
            <person name="Kjaerboelling I."/>
            <person name="Rothschild-Mancinelli K."/>
            <person name="Lyhne E.K."/>
            <person name="Kogle M.E."/>
            <person name="Barry K."/>
            <person name="Clum A."/>
            <person name="Na H."/>
            <person name="Ledsgaard L."/>
            <person name="Lin J."/>
            <person name="Lipzen A."/>
            <person name="Kuo A."/>
            <person name="Riley R."/>
            <person name="Mondo S."/>
            <person name="Labutti K."/>
            <person name="Haridas S."/>
            <person name="Pangalinan J."/>
            <person name="Salamov A.A."/>
            <person name="Simmons B.A."/>
            <person name="Magnuson J.K."/>
            <person name="Chen J."/>
            <person name="Drula E."/>
            <person name="Henrissat B."/>
            <person name="Wiebenga A."/>
            <person name="Lubbers R.J."/>
            <person name="Gomes A.C."/>
            <person name="Makela M.R."/>
            <person name="Stajich J."/>
            <person name="Grigoriev I.V."/>
            <person name="Mortensen U.H."/>
            <person name="De Vries R.P."/>
            <person name="Baker S.E."/>
            <person name="Andersen M.R."/>
        </authorList>
    </citation>
    <scope>NUCLEOTIDE SEQUENCE [LARGE SCALE GENOMIC DNA]</scope>
    <source>
        <strain evidence="2 3">CBS 209.92</strain>
    </source>
</reference>
<comment type="caution">
    <text evidence="2">The sequence shown here is derived from an EMBL/GenBank/DDBJ whole genome shotgun (WGS) entry which is preliminary data.</text>
</comment>
<dbReference type="Proteomes" id="UP001610563">
    <property type="component" value="Unassembled WGS sequence"/>
</dbReference>
<feature type="region of interest" description="Disordered" evidence="1">
    <location>
        <begin position="139"/>
        <end position="179"/>
    </location>
</feature>
<evidence type="ECO:0000313" key="3">
    <source>
        <dbReference type="Proteomes" id="UP001610563"/>
    </source>
</evidence>
<organism evidence="2 3">
    <name type="scientific">Aspergillus keveii</name>
    <dbReference type="NCBI Taxonomy" id="714993"/>
    <lineage>
        <taxon>Eukaryota</taxon>
        <taxon>Fungi</taxon>
        <taxon>Dikarya</taxon>
        <taxon>Ascomycota</taxon>
        <taxon>Pezizomycotina</taxon>
        <taxon>Eurotiomycetes</taxon>
        <taxon>Eurotiomycetidae</taxon>
        <taxon>Eurotiales</taxon>
        <taxon>Aspergillaceae</taxon>
        <taxon>Aspergillus</taxon>
        <taxon>Aspergillus subgen. Nidulantes</taxon>
    </lineage>
</organism>
<feature type="compositionally biased region" description="Polar residues" evidence="1">
    <location>
        <begin position="1"/>
        <end position="36"/>
    </location>
</feature>
<accession>A0ABR4FHS8</accession>
<sequence>METFPNLSSNEPTGQLPRTSTIEIKTEPLSSSSSIQPRHPTTESQEPPHPQESLQPQVPSTPTPSSRKSYASVLKTPPNPPTRLKAKLTSASQSPGPFQRQQTRYQTFCSRPFRPSQDTYRTYRLEDLTVALPIHGKSQDESEGILNHQSLARGSGPQQGGLTQAKQTVPDDTEDKDHI</sequence>
<feature type="compositionally biased region" description="Polar residues" evidence="1">
    <location>
        <begin position="89"/>
        <end position="109"/>
    </location>
</feature>
<proteinExistence type="predicted"/>
<feature type="region of interest" description="Disordered" evidence="1">
    <location>
        <begin position="1"/>
        <end position="115"/>
    </location>
</feature>
<dbReference type="EMBL" id="JBFTWV010000320">
    <property type="protein sequence ID" value="KAL2782790.1"/>
    <property type="molecule type" value="Genomic_DNA"/>
</dbReference>
<name>A0ABR4FHS8_9EURO</name>
<gene>
    <name evidence="2" type="ORF">BJX66DRAFT_319835</name>
</gene>
<evidence type="ECO:0000313" key="2">
    <source>
        <dbReference type="EMBL" id="KAL2782790.1"/>
    </source>
</evidence>
<protein>
    <submittedName>
        <fullName evidence="2">Uncharacterized protein</fullName>
    </submittedName>
</protein>
<evidence type="ECO:0000256" key="1">
    <source>
        <dbReference type="SAM" id="MobiDB-lite"/>
    </source>
</evidence>
<keyword evidence="3" id="KW-1185">Reference proteome</keyword>